<protein>
    <recommendedName>
        <fullName evidence="6">Eisosome protein 1</fullName>
    </recommendedName>
</protein>
<dbReference type="Pfam" id="PF12757">
    <property type="entry name" value="Eisosome1"/>
    <property type="match status" value="1"/>
</dbReference>
<sequence>MSLVSAIPDRDRQRPIGTRAVKAKGKRTPGSSRTSTITSASGTSSLTRDSRRSPVYRPTGTQLSKEALYRAKLKYGVYQSPATQYTVGVTDVRASADTAAVLASGSHVNMETYERKLDPNATKAASAVGARTKSMVAPAVDPPANSQRKAGAAASKAYSMTNVSRETATPGKDSDRAVSLTAKANMRKVFSNASKKAESNVRNRMEPERGNFSYGIKTQAAEHNQFKFDKEMMGNIMAKTEKAASLQQMEQQKVDDRERTERGAKFALNAAVSVKDLGPSVSREIDDELAQKRQQRNEYLRQLTSTKVMAMAQNRVNAQLRDFESGDTDLQLWGNESYNKAAVAIAHTQFRNKPTPRDPSKVNMGGGLWLSQADIQKISQDLLNPILGEIDERAAAQRKADDEISDRTKAYNENLTNWKNMQVQKEKNDVQIVKNAEKKYANDKLNAKNAAEEKFNEMVKRMEARLKERNKDLDDTKQAYEDLKEEISMKLEMEQERADKEVASWAKYREKDIDVARDEQENLLKPYRDDLAAAETEQEALITNYDAINEEIVRLNSVVKHHKSKIEEYTGTLESQGTREQRELTLIDDLDGNRGELETDMDEQLIIRANKAREEAELATKEARLKQLEVEAAINERRTELNQTDIDLQKEKLNLLEAMQLVAEARGDEKLDEERIKTLFGMTSEEYIDKNMLKPKVSKKVEEKGEKTSEKSAEKSTKKSAEKPTKKTSEKPVEKPATKPAQKPAAKPAQKPAEKAPKSGLKNFFLGGSTNTATKPAAAAPAAAKEPAKESAKTPAKTPISSSAAPAAAEPASKELDSDDLAPTFSGFSQGSINGDKDGQGYFKEVF</sequence>
<feature type="compositionally biased region" description="Polar residues" evidence="3">
    <location>
        <begin position="158"/>
        <end position="167"/>
    </location>
</feature>
<name>J7SAV2_HUIN7</name>
<feature type="region of interest" description="Disordered" evidence="3">
    <location>
        <begin position="1"/>
        <end position="61"/>
    </location>
</feature>
<dbReference type="PANTHER" id="PTHR28298:SF1">
    <property type="entry name" value="EISOSOME PROTEIN 1"/>
    <property type="match status" value="1"/>
</dbReference>
<evidence type="ECO:0000256" key="3">
    <source>
        <dbReference type="SAM" id="MobiDB-lite"/>
    </source>
</evidence>
<reference evidence="4 5" key="1">
    <citation type="journal article" date="2011" name="Proc. Natl. Acad. Sci. U.S.A.">
        <title>Evolutionary erosion of yeast sex chromosomes by mating-type switching accidents.</title>
        <authorList>
            <person name="Gordon J.L."/>
            <person name="Armisen D."/>
            <person name="Proux-Wera E."/>
            <person name="Oheigeartaigh S.S."/>
            <person name="Byrne K.P."/>
            <person name="Wolfe K.H."/>
        </authorList>
    </citation>
    <scope>NUCLEOTIDE SEQUENCE [LARGE SCALE GENOMIC DNA]</scope>
    <source>
        <strain evidence="5">ATCC MYA-139 / BCRC 22969 / CBS 8797 / CCRC 22969 / KCTC 17520 / NBRC 10181 / NCYC 3082</strain>
    </source>
</reference>
<evidence type="ECO:0000256" key="2">
    <source>
        <dbReference type="SAM" id="Coils"/>
    </source>
</evidence>
<evidence type="ECO:0000256" key="1">
    <source>
        <dbReference type="ARBA" id="ARBA00008528"/>
    </source>
</evidence>
<feature type="compositionally biased region" description="Low complexity" evidence="3">
    <location>
        <begin position="793"/>
        <end position="811"/>
    </location>
</feature>
<dbReference type="eggNOG" id="ENOG502S8WV">
    <property type="taxonomic scope" value="Eukaryota"/>
</dbReference>
<feature type="region of interest" description="Disordered" evidence="3">
    <location>
        <begin position="138"/>
        <end position="175"/>
    </location>
</feature>
<keyword evidence="2" id="KW-0175">Coiled coil</keyword>
<feature type="compositionally biased region" description="Low complexity" evidence="3">
    <location>
        <begin position="769"/>
        <end position="785"/>
    </location>
</feature>
<evidence type="ECO:0000313" key="4">
    <source>
        <dbReference type="EMBL" id="CCK73079.1"/>
    </source>
</evidence>
<evidence type="ECO:0000313" key="5">
    <source>
        <dbReference type="Proteomes" id="UP000006310"/>
    </source>
</evidence>
<feature type="compositionally biased region" description="Low complexity" evidence="3">
    <location>
        <begin position="31"/>
        <end position="47"/>
    </location>
</feature>
<accession>J7SAV2</accession>
<dbReference type="AlphaFoldDB" id="J7SAV2"/>
<dbReference type="HOGENOM" id="CLU_013228_0_0_1"/>
<dbReference type="InterPro" id="IPR024527">
    <property type="entry name" value="Eisosome1"/>
</dbReference>
<dbReference type="GeneID" id="34528859"/>
<feature type="compositionally biased region" description="Basic and acidic residues" evidence="3">
    <location>
        <begin position="699"/>
        <end position="737"/>
    </location>
</feature>
<dbReference type="EMBL" id="HE978326">
    <property type="protein sequence ID" value="CCK73079.1"/>
    <property type="molecule type" value="Genomic_DNA"/>
</dbReference>
<reference evidence="5" key="2">
    <citation type="submission" date="2012-08" db="EMBL/GenBank/DDBJ databases">
        <title>Genome sequence of Kazachstania naganishii.</title>
        <authorList>
            <person name="Gordon J.L."/>
            <person name="Armisen D."/>
            <person name="Proux-Wera E."/>
            <person name="OhEigeartaigh S.S."/>
            <person name="Byrne K.P."/>
            <person name="Wolfe K.H."/>
        </authorList>
    </citation>
    <scope>NUCLEOTIDE SEQUENCE [LARGE SCALE GENOMIC DNA]</scope>
    <source>
        <strain evidence="5">ATCC MYA-139 / BCRC 22969 / CBS 8797 / CCRC 22969 / KCTC 17520 / NBRC 10181 / NCYC 3082</strain>
    </source>
</reference>
<dbReference type="KEGG" id="kng:KNAG_0M02260"/>
<dbReference type="RefSeq" id="XP_022467323.1">
    <property type="nucleotide sequence ID" value="XM_022611092.1"/>
</dbReference>
<comment type="similarity">
    <text evidence="1">Belongs to the EIS1 family.</text>
</comment>
<feature type="region of interest" description="Disordered" evidence="3">
    <location>
        <begin position="697"/>
        <end position="847"/>
    </location>
</feature>
<dbReference type="PANTHER" id="PTHR28298">
    <property type="entry name" value="EISOSOME PROTEIN 1"/>
    <property type="match status" value="1"/>
</dbReference>
<feature type="coiled-coil region" evidence="2">
    <location>
        <begin position="609"/>
        <end position="638"/>
    </location>
</feature>
<feature type="compositionally biased region" description="Low complexity" evidence="3">
    <location>
        <begin position="738"/>
        <end position="751"/>
    </location>
</feature>
<feature type="coiled-coil region" evidence="2">
    <location>
        <begin position="433"/>
        <end position="497"/>
    </location>
</feature>
<keyword evidence="5" id="KW-1185">Reference proteome</keyword>
<dbReference type="GO" id="GO:0032126">
    <property type="term" value="C:eisosome"/>
    <property type="evidence" value="ECO:0007669"/>
    <property type="project" value="EnsemblFungi"/>
</dbReference>
<proteinExistence type="inferred from homology"/>
<gene>
    <name evidence="4" type="primary">KNAG0M02260</name>
    <name evidence="4" type="ordered locus">KNAG_0M02260</name>
</gene>
<evidence type="ECO:0008006" key="6">
    <source>
        <dbReference type="Google" id="ProtNLM"/>
    </source>
</evidence>
<dbReference type="STRING" id="1071383.J7SAV2"/>
<dbReference type="OrthoDB" id="4070583at2759"/>
<dbReference type="GO" id="GO:0070941">
    <property type="term" value="P:eisosome assembly"/>
    <property type="evidence" value="ECO:0007669"/>
    <property type="project" value="EnsemblFungi"/>
</dbReference>
<organism evidence="4 5">
    <name type="scientific">Huiozyma naganishii (strain ATCC MYA-139 / BCRC 22969 / CBS 8797 / KCTC 17520 / NBRC 10181 / NCYC 3082 / Yp74L-3)</name>
    <name type="common">Yeast</name>
    <name type="synonym">Kazachstania naganishii</name>
    <dbReference type="NCBI Taxonomy" id="1071383"/>
    <lineage>
        <taxon>Eukaryota</taxon>
        <taxon>Fungi</taxon>
        <taxon>Dikarya</taxon>
        <taxon>Ascomycota</taxon>
        <taxon>Saccharomycotina</taxon>
        <taxon>Saccharomycetes</taxon>
        <taxon>Saccharomycetales</taxon>
        <taxon>Saccharomycetaceae</taxon>
        <taxon>Huiozyma</taxon>
    </lineage>
</organism>
<dbReference type="OMA" id="EHTFSGF"/>
<dbReference type="Proteomes" id="UP000006310">
    <property type="component" value="Chromosome 13"/>
</dbReference>